<name>A0A3G5AAS4_9VIRU</name>
<evidence type="ECO:0000313" key="1">
    <source>
        <dbReference type="EMBL" id="AYV84222.1"/>
    </source>
</evidence>
<accession>A0A3G5AAS4</accession>
<gene>
    <name evidence="1" type="ORF">Hyperionvirus19_46</name>
</gene>
<protein>
    <submittedName>
        <fullName evidence="1">Uncharacterized protein</fullName>
    </submittedName>
</protein>
<dbReference type="EMBL" id="MK072401">
    <property type="protein sequence ID" value="AYV84222.1"/>
    <property type="molecule type" value="Genomic_DNA"/>
</dbReference>
<proteinExistence type="predicted"/>
<sequence length="36" mass="4184">MKGVKKNLILVVSNVSRFSRNVRQAIRRLEELRESG</sequence>
<reference evidence="1" key="1">
    <citation type="submission" date="2018-10" db="EMBL/GenBank/DDBJ databases">
        <title>Hidden diversity of soil giant viruses.</title>
        <authorList>
            <person name="Schulz F."/>
            <person name="Alteio L."/>
            <person name="Goudeau D."/>
            <person name="Ryan E.M."/>
            <person name="Malmstrom R.R."/>
            <person name="Blanchard J."/>
            <person name="Woyke T."/>
        </authorList>
    </citation>
    <scope>NUCLEOTIDE SEQUENCE</scope>
    <source>
        <strain evidence="1">HYV1</strain>
    </source>
</reference>
<feature type="non-terminal residue" evidence="1">
    <location>
        <position position="36"/>
    </location>
</feature>
<organism evidence="1">
    <name type="scientific">Hyperionvirus sp</name>
    <dbReference type="NCBI Taxonomy" id="2487770"/>
    <lineage>
        <taxon>Viruses</taxon>
        <taxon>Varidnaviria</taxon>
        <taxon>Bamfordvirae</taxon>
        <taxon>Nucleocytoviricota</taxon>
        <taxon>Megaviricetes</taxon>
        <taxon>Imitervirales</taxon>
        <taxon>Mimiviridae</taxon>
        <taxon>Klosneuvirinae</taxon>
    </lineage>
</organism>